<organism evidence="1 2">
    <name type="scientific">Streptomyces macrosporus</name>
    <dbReference type="NCBI Taxonomy" id="44032"/>
    <lineage>
        <taxon>Bacteria</taxon>
        <taxon>Bacillati</taxon>
        <taxon>Actinomycetota</taxon>
        <taxon>Actinomycetes</taxon>
        <taxon>Kitasatosporales</taxon>
        <taxon>Streptomycetaceae</taxon>
        <taxon>Streptomyces</taxon>
    </lineage>
</organism>
<proteinExistence type="predicted"/>
<protein>
    <recommendedName>
        <fullName evidence="3">DUF403 domain-containing protein</fullName>
    </recommendedName>
</protein>
<name>A0ABN3JII2_9ACTN</name>
<dbReference type="RefSeq" id="WP_344320818.1">
    <property type="nucleotide sequence ID" value="NZ_BAAASZ010000007.1"/>
</dbReference>
<evidence type="ECO:0000313" key="1">
    <source>
        <dbReference type="EMBL" id="GAA2429025.1"/>
    </source>
</evidence>
<keyword evidence="2" id="KW-1185">Reference proteome</keyword>
<evidence type="ECO:0000313" key="2">
    <source>
        <dbReference type="Proteomes" id="UP001501638"/>
    </source>
</evidence>
<dbReference type="Proteomes" id="UP001501638">
    <property type="component" value="Unassembled WGS sequence"/>
</dbReference>
<reference evidence="1 2" key="1">
    <citation type="journal article" date="2019" name="Int. J. Syst. Evol. Microbiol.">
        <title>The Global Catalogue of Microorganisms (GCM) 10K type strain sequencing project: providing services to taxonomists for standard genome sequencing and annotation.</title>
        <authorList>
            <consortium name="The Broad Institute Genomics Platform"/>
            <consortium name="The Broad Institute Genome Sequencing Center for Infectious Disease"/>
            <person name="Wu L."/>
            <person name="Ma J."/>
        </authorList>
    </citation>
    <scope>NUCLEOTIDE SEQUENCE [LARGE SCALE GENOMIC DNA]</scope>
    <source>
        <strain evidence="1 2">JCM 6305</strain>
    </source>
</reference>
<sequence length="454" mass="50091">MGPTAAPRNAPGTGLGIPLRQTIGQLPFWHREEPLLAVTRLDPEYAELRRHFPETWQYLVRAKTLFDGITALDVPAITGDDPDHFERTSFLLTAASDVLLRFAEAEEAASARAVVQHARAAAERLSIYAHTREWKTATLFEPRPEEPWLYCGPISTWAMRDAGSPVALLVAVPRADLQTEVDEITARIGELRTEAARVLGGEVKSVQKVNPTMQVTDLLLAGGESVSGHKNFAHFFPLEAAGATVLGPEFTVVFANVHRERLGRCSLELLKSVGGTVDETRLDAALRMSLRWFRCHDLGHFWRRASVPAEGEPAEGINHFERMALEEAYADTLGLLTAEAVGADGDLDTAFTAELIRYLSRRYHHFADTSAALLTLGWIRQYAAETDFPARGGFLRQARPALEDLARTLHGVLWDADASELGRLRAALARGTEYLDSISGHFRSLPTDLSYTFG</sequence>
<dbReference type="EMBL" id="BAAASZ010000007">
    <property type="protein sequence ID" value="GAA2429025.1"/>
    <property type="molecule type" value="Genomic_DNA"/>
</dbReference>
<gene>
    <name evidence="1" type="ORF">GCM10010405_09750</name>
</gene>
<evidence type="ECO:0008006" key="3">
    <source>
        <dbReference type="Google" id="ProtNLM"/>
    </source>
</evidence>
<accession>A0ABN3JII2</accession>
<comment type="caution">
    <text evidence="1">The sequence shown here is derived from an EMBL/GenBank/DDBJ whole genome shotgun (WGS) entry which is preliminary data.</text>
</comment>